<protein>
    <submittedName>
        <fullName evidence="10">LAQU0S16e00672g1_1</fullName>
    </submittedName>
</protein>
<dbReference type="GO" id="GO:0005052">
    <property type="term" value="F:peroxisome matrix targeting signal-1 binding"/>
    <property type="evidence" value="ECO:0007669"/>
    <property type="project" value="TreeGrafter"/>
</dbReference>
<evidence type="ECO:0000256" key="5">
    <source>
        <dbReference type="ARBA" id="ARBA00022737"/>
    </source>
</evidence>
<evidence type="ECO:0000256" key="2">
    <source>
        <dbReference type="ARBA" id="ARBA00004496"/>
    </source>
</evidence>
<dbReference type="GO" id="GO:0016560">
    <property type="term" value="P:protein import into peroxisome matrix, docking"/>
    <property type="evidence" value="ECO:0007669"/>
    <property type="project" value="TreeGrafter"/>
</dbReference>
<dbReference type="OrthoDB" id="10006023at2759"/>
<keyword evidence="7" id="KW-0576">Peroxisome</keyword>
<evidence type="ECO:0000256" key="8">
    <source>
        <dbReference type="PROSITE-ProRule" id="PRU00339"/>
    </source>
</evidence>
<sequence length="568" mass="64063">MSADCSVGSNPLAGLNKHAQQDRSLHHGGGLRLNNETAQRFKSQDSVVSDASRARMEAFMGQEHMDHPMRLKGPRPMLPHPLQESSQQTRENWSKQFSSSPALSMNQSPEVHSPTSQAPSMAYHKGLATGNNEGSQMMRPRVVGPRYGPGLTSGMFNPMSHQTSQQPVYRHSSPQSHISMNQESWDEQFKELEKEVSEKLALHEEKAQPQATAAENDAVEDQYQAEFQEVWDNLQEESQIPDAGGDVETDWQREYQQYISGRPSENTQYRFETENQYLHNSNAYEIGCILMENGAKLSEAALAFEAAVQEDPSHVDAWLKLGMVQTQNEMEYNGIGALEECLRLDPRNLDGMVTLAISYINEGYDVSAFKMLNKWLETKYPDMVSPNETLEKSTDRYSMNQAITLRFLQVVNKLPQVDASLQLGLGILFYSNDDYDKTVDCFRAALAVKPDDELMWNRLGASLANSNRSEEAIQAYRKALQLKPTFVRARCNLAVSCMNMGCFKEAAEYLLTALSMHEVEGILPSETPASSNLIETLKRAFIGMERRDLLEKVRPNMDLAPFRSEFNF</sequence>
<dbReference type="Gene3D" id="1.25.40.10">
    <property type="entry name" value="Tetratricopeptide repeat domain"/>
    <property type="match status" value="1"/>
</dbReference>
<dbReference type="Proteomes" id="UP000236544">
    <property type="component" value="Unassembled WGS sequence"/>
</dbReference>
<dbReference type="InterPro" id="IPR024111">
    <property type="entry name" value="PEX5/PEX5L"/>
</dbReference>
<evidence type="ECO:0000256" key="4">
    <source>
        <dbReference type="ARBA" id="ARBA00022490"/>
    </source>
</evidence>
<comment type="similarity">
    <text evidence="3">Belongs to the peroxisomal targeting signal receptor family.</text>
</comment>
<dbReference type="EMBL" id="LN890574">
    <property type="protein sequence ID" value="CUS24392.1"/>
    <property type="molecule type" value="Genomic_DNA"/>
</dbReference>
<feature type="region of interest" description="Disordered" evidence="9">
    <location>
        <begin position="1"/>
        <end position="47"/>
    </location>
</feature>
<dbReference type="PROSITE" id="PS50005">
    <property type="entry name" value="TPR"/>
    <property type="match status" value="2"/>
</dbReference>
<feature type="compositionally biased region" description="Polar residues" evidence="9">
    <location>
        <begin position="83"/>
        <end position="119"/>
    </location>
</feature>
<dbReference type="AlphaFoldDB" id="A0A0P1KVU2"/>
<evidence type="ECO:0000313" key="10">
    <source>
        <dbReference type="EMBL" id="CUS24392.1"/>
    </source>
</evidence>
<dbReference type="InterPro" id="IPR019734">
    <property type="entry name" value="TPR_rpt"/>
</dbReference>
<evidence type="ECO:0000256" key="3">
    <source>
        <dbReference type="ARBA" id="ARBA00005348"/>
    </source>
</evidence>
<dbReference type="GO" id="GO:0005829">
    <property type="term" value="C:cytosol"/>
    <property type="evidence" value="ECO:0007669"/>
    <property type="project" value="TreeGrafter"/>
</dbReference>
<feature type="repeat" description="TPR" evidence="8">
    <location>
        <begin position="419"/>
        <end position="452"/>
    </location>
</feature>
<dbReference type="SMART" id="SM00028">
    <property type="entry name" value="TPR"/>
    <property type="match status" value="4"/>
</dbReference>
<organism evidence="10 11">
    <name type="scientific">Lachancea quebecensis</name>
    <dbReference type="NCBI Taxonomy" id="1654605"/>
    <lineage>
        <taxon>Eukaryota</taxon>
        <taxon>Fungi</taxon>
        <taxon>Dikarya</taxon>
        <taxon>Ascomycota</taxon>
        <taxon>Saccharomycotina</taxon>
        <taxon>Saccharomycetes</taxon>
        <taxon>Saccharomycetales</taxon>
        <taxon>Saccharomycetaceae</taxon>
        <taxon>Lachancea</taxon>
    </lineage>
</organism>
<accession>A0A0P1KVU2</accession>
<dbReference type="GO" id="GO:0005778">
    <property type="term" value="C:peroxisomal membrane"/>
    <property type="evidence" value="ECO:0007669"/>
    <property type="project" value="TreeGrafter"/>
</dbReference>
<keyword evidence="5" id="KW-0677">Repeat</keyword>
<name>A0A0P1KVU2_9SACH</name>
<feature type="region of interest" description="Disordered" evidence="9">
    <location>
        <begin position="62"/>
        <end position="175"/>
    </location>
</feature>
<dbReference type="SUPFAM" id="SSF48452">
    <property type="entry name" value="TPR-like"/>
    <property type="match status" value="1"/>
</dbReference>
<keyword evidence="11" id="KW-1185">Reference proteome</keyword>
<dbReference type="PANTHER" id="PTHR10130">
    <property type="entry name" value="PEROXISOMAL TARGETING SIGNAL 1 RECEPTOR PEX5"/>
    <property type="match status" value="1"/>
</dbReference>
<keyword evidence="4" id="KW-0963">Cytoplasm</keyword>
<dbReference type="Pfam" id="PF13432">
    <property type="entry name" value="TPR_16"/>
    <property type="match status" value="2"/>
</dbReference>
<evidence type="ECO:0000256" key="6">
    <source>
        <dbReference type="ARBA" id="ARBA00022803"/>
    </source>
</evidence>
<evidence type="ECO:0000256" key="7">
    <source>
        <dbReference type="ARBA" id="ARBA00023140"/>
    </source>
</evidence>
<evidence type="ECO:0000256" key="9">
    <source>
        <dbReference type="SAM" id="MobiDB-lite"/>
    </source>
</evidence>
<feature type="compositionally biased region" description="Polar residues" evidence="9">
    <location>
        <begin position="34"/>
        <end position="47"/>
    </location>
</feature>
<feature type="repeat" description="TPR" evidence="8">
    <location>
        <begin position="453"/>
        <end position="486"/>
    </location>
</feature>
<evidence type="ECO:0000313" key="11">
    <source>
        <dbReference type="Proteomes" id="UP000236544"/>
    </source>
</evidence>
<gene>
    <name evidence="10" type="ORF">LAQU0_S16e00672g</name>
</gene>
<dbReference type="InterPro" id="IPR011990">
    <property type="entry name" value="TPR-like_helical_dom_sf"/>
</dbReference>
<evidence type="ECO:0000256" key="1">
    <source>
        <dbReference type="ARBA" id="ARBA00004275"/>
    </source>
</evidence>
<keyword evidence="6 8" id="KW-0802">TPR repeat</keyword>
<dbReference type="PANTHER" id="PTHR10130:SF0">
    <property type="entry name" value="GH08708P"/>
    <property type="match status" value="1"/>
</dbReference>
<comment type="subcellular location">
    <subcellularLocation>
        <location evidence="2">Cytoplasm</location>
    </subcellularLocation>
    <subcellularLocation>
        <location evidence="1">Peroxisome</location>
    </subcellularLocation>
</comment>
<reference evidence="11" key="1">
    <citation type="submission" date="2015-10" db="EMBL/GenBank/DDBJ databases">
        <authorList>
            <person name="Devillers H."/>
        </authorList>
    </citation>
    <scope>NUCLEOTIDE SEQUENCE [LARGE SCALE GENOMIC DNA]</scope>
</reference>
<feature type="compositionally biased region" description="Polar residues" evidence="9">
    <location>
        <begin position="159"/>
        <end position="175"/>
    </location>
</feature>
<proteinExistence type="inferred from homology"/>